<gene>
    <name evidence="2" type="ORF">GCM10009416_48380</name>
</gene>
<sequence>MDTAARFPSADRVLKLLAWPAAIWIACELLWYEQYKLTGNEGSVYLFTILSDWLGTPGGEKPFRLFVAVMEIAASVLVLIPRTQAFGALFALGIMSGAIFFHTVSPLGIDPYGDGGTLFKEACFTWAMAAFICFARRDELLALGRRLLRGTGAVAA</sequence>
<keyword evidence="1" id="KW-0472">Membrane</keyword>
<comment type="caution">
    <text evidence="2">The sequence shown here is derived from an EMBL/GenBank/DDBJ whole genome shotgun (WGS) entry which is preliminary data.</text>
</comment>
<evidence type="ECO:0000313" key="3">
    <source>
        <dbReference type="Proteomes" id="UP001501588"/>
    </source>
</evidence>
<dbReference type="Proteomes" id="UP001501588">
    <property type="component" value="Unassembled WGS sequence"/>
</dbReference>
<feature type="transmembrane region" description="Helical" evidence="1">
    <location>
        <begin position="87"/>
        <end position="105"/>
    </location>
</feature>
<keyword evidence="1" id="KW-1133">Transmembrane helix</keyword>
<keyword evidence="3" id="KW-1185">Reference proteome</keyword>
<dbReference type="RefSeq" id="WP_343898022.1">
    <property type="nucleotide sequence ID" value="NZ_BAAAFZ010000099.1"/>
</dbReference>
<feature type="transmembrane region" description="Helical" evidence="1">
    <location>
        <begin position="63"/>
        <end position="80"/>
    </location>
</feature>
<accession>A0ABN1G6P9</accession>
<keyword evidence="1" id="KW-0812">Transmembrane</keyword>
<protein>
    <recommendedName>
        <fullName evidence="4">DoxX family protein</fullName>
    </recommendedName>
</protein>
<name>A0ABN1G6P9_9PROT</name>
<evidence type="ECO:0000313" key="2">
    <source>
        <dbReference type="EMBL" id="GAA0605190.1"/>
    </source>
</evidence>
<dbReference type="EMBL" id="BAAAFZ010000099">
    <property type="protein sequence ID" value="GAA0605190.1"/>
    <property type="molecule type" value="Genomic_DNA"/>
</dbReference>
<evidence type="ECO:0008006" key="4">
    <source>
        <dbReference type="Google" id="ProtNLM"/>
    </source>
</evidence>
<organism evidence="2 3">
    <name type="scientific">Craurococcus roseus</name>
    <dbReference type="NCBI Taxonomy" id="77585"/>
    <lineage>
        <taxon>Bacteria</taxon>
        <taxon>Pseudomonadati</taxon>
        <taxon>Pseudomonadota</taxon>
        <taxon>Alphaproteobacteria</taxon>
        <taxon>Acetobacterales</taxon>
        <taxon>Acetobacteraceae</taxon>
        <taxon>Craurococcus</taxon>
    </lineage>
</organism>
<feature type="transmembrane region" description="Helical" evidence="1">
    <location>
        <begin position="12"/>
        <end position="32"/>
    </location>
</feature>
<reference evidence="2 3" key="1">
    <citation type="journal article" date="2019" name="Int. J. Syst. Evol. Microbiol.">
        <title>The Global Catalogue of Microorganisms (GCM) 10K type strain sequencing project: providing services to taxonomists for standard genome sequencing and annotation.</title>
        <authorList>
            <consortium name="The Broad Institute Genomics Platform"/>
            <consortium name="The Broad Institute Genome Sequencing Center for Infectious Disease"/>
            <person name="Wu L."/>
            <person name="Ma J."/>
        </authorList>
    </citation>
    <scope>NUCLEOTIDE SEQUENCE [LARGE SCALE GENOMIC DNA]</scope>
    <source>
        <strain evidence="2 3">JCM 9933</strain>
    </source>
</reference>
<proteinExistence type="predicted"/>
<dbReference type="PROSITE" id="PS51257">
    <property type="entry name" value="PROKAR_LIPOPROTEIN"/>
    <property type="match status" value="1"/>
</dbReference>
<evidence type="ECO:0000256" key="1">
    <source>
        <dbReference type="SAM" id="Phobius"/>
    </source>
</evidence>